<dbReference type="EMBL" id="GL883018">
    <property type="protein sequence ID" value="EGG18464.1"/>
    <property type="molecule type" value="Genomic_DNA"/>
</dbReference>
<evidence type="ECO:0000256" key="1">
    <source>
        <dbReference type="SAM" id="MobiDB-lite"/>
    </source>
</evidence>
<dbReference type="AlphaFoldDB" id="F4Q0W3"/>
<sequence>MGKKKLIQLEIEEQEEIPKEFKENQEEKVEDEDIQNIVDQAEQDDSDSRKSASDIIFGIIKKLHIGADISIISLPGACVLPKSLIQLMSEQFTAHFDLLLQANDIKDEKKRLLQVYCYFGSILMEIKDCFKKPLNPILGETYQGHLDIGATRVDIFTENVSHHPPIFSITVCCRGDVGIKVTSTIGLGCHFMGTHVKFGTQGDILVRFDRFDQTYSSATPNLALRLFRGFMEYVGQTSVTNDRDDYRIKSMFHAKPMFMGSYNYFESTVYRGKEKLHKIKGHWDKQLDINSSFNSCDFTKLIDRHELTPTEIILPPHEGLLPTNSLLKQKVEEEQRKLAKQRLQRNESWKPIHYHQNDKGQWLLNSNNNN</sequence>
<dbReference type="OrthoDB" id="14833at2759"/>
<dbReference type="Proteomes" id="UP000007797">
    <property type="component" value="Unassembled WGS sequence"/>
</dbReference>
<dbReference type="PANTHER" id="PTHR10972:SF78">
    <property type="entry name" value="OXYSTEROL-BINDING PROTEIN 1-RELATED"/>
    <property type="match status" value="1"/>
</dbReference>
<organism evidence="2 3">
    <name type="scientific">Cavenderia fasciculata</name>
    <name type="common">Slime mold</name>
    <name type="synonym">Dictyostelium fasciculatum</name>
    <dbReference type="NCBI Taxonomy" id="261658"/>
    <lineage>
        <taxon>Eukaryota</taxon>
        <taxon>Amoebozoa</taxon>
        <taxon>Evosea</taxon>
        <taxon>Eumycetozoa</taxon>
        <taxon>Dictyostelia</taxon>
        <taxon>Acytosteliales</taxon>
        <taxon>Cavenderiaceae</taxon>
        <taxon>Cavenderia</taxon>
    </lineage>
</organism>
<dbReference type="RefSeq" id="XP_004366368.1">
    <property type="nucleotide sequence ID" value="XM_004366311.1"/>
</dbReference>
<dbReference type="InterPro" id="IPR037239">
    <property type="entry name" value="OSBP_sf"/>
</dbReference>
<dbReference type="Pfam" id="PF01237">
    <property type="entry name" value="Oxysterol_BP"/>
    <property type="match status" value="1"/>
</dbReference>
<evidence type="ECO:0000313" key="3">
    <source>
        <dbReference type="Proteomes" id="UP000007797"/>
    </source>
</evidence>
<dbReference type="InterPro" id="IPR000648">
    <property type="entry name" value="Oxysterol-bd"/>
</dbReference>
<dbReference type="GO" id="GO:0032934">
    <property type="term" value="F:sterol binding"/>
    <property type="evidence" value="ECO:0007669"/>
    <property type="project" value="TreeGrafter"/>
</dbReference>
<dbReference type="KEGG" id="dfa:DFA_03958"/>
<dbReference type="GeneID" id="14870518"/>
<dbReference type="OMA" id="HPPITTW"/>
<accession>F4Q0W3</accession>
<proteinExistence type="predicted"/>
<feature type="region of interest" description="Disordered" evidence="1">
    <location>
        <begin position="16"/>
        <end position="46"/>
    </location>
</feature>
<dbReference type="GO" id="GO:0016020">
    <property type="term" value="C:membrane"/>
    <property type="evidence" value="ECO:0007669"/>
    <property type="project" value="TreeGrafter"/>
</dbReference>
<keyword evidence="3" id="KW-1185">Reference proteome</keyword>
<feature type="compositionally biased region" description="Basic and acidic residues" evidence="1">
    <location>
        <begin position="16"/>
        <end position="27"/>
    </location>
</feature>
<dbReference type="PANTHER" id="PTHR10972">
    <property type="entry name" value="OXYSTEROL-BINDING PROTEIN-RELATED"/>
    <property type="match status" value="1"/>
</dbReference>
<dbReference type="Gene3D" id="2.40.160.120">
    <property type="match status" value="1"/>
</dbReference>
<name>F4Q0W3_CACFS</name>
<protein>
    <submittedName>
        <fullName evidence="2">Oxysterol binding family protein</fullName>
    </submittedName>
</protein>
<reference evidence="3" key="1">
    <citation type="journal article" date="2011" name="Genome Res.">
        <title>Phylogeny-wide analysis of social amoeba genomes highlights ancient origins for complex intercellular communication.</title>
        <authorList>
            <person name="Heidel A.J."/>
            <person name="Lawal H.M."/>
            <person name="Felder M."/>
            <person name="Schilde C."/>
            <person name="Helps N.R."/>
            <person name="Tunggal B."/>
            <person name="Rivero F."/>
            <person name="John U."/>
            <person name="Schleicher M."/>
            <person name="Eichinger L."/>
            <person name="Platzer M."/>
            <person name="Noegel A.A."/>
            <person name="Schaap P."/>
            <person name="Gloeckner G."/>
        </authorList>
    </citation>
    <scope>NUCLEOTIDE SEQUENCE [LARGE SCALE GENOMIC DNA]</scope>
    <source>
        <strain evidence="3">SH3</strain>
    </source>
</reference>
<dbReference type="Gene3D" id="3.30.70.3490">
    <property type="match status" value="1"/>
</dbReference>
<gene>
    <name evidence="2" type="ORF">DFA_03958</name>
</gene>
<dbReference type="GO" id="GO:0005829">
    <property type="term" value="C:cytosol"/>
    <property type="evidence" value="ECO:0007669"/>
    <property type="project" value="TreeGrafter"/>
</dbReference>
<dbReference type="SUPFAM" id="SSF144000">
    <property type="entry name" value="Oxysterol-binding protein-like"/>
    <property type="match status" value="1"/>
</dbReference>
<evidence type="ECO:0000313" key="2">
    <source>
        <dbReference type="EMBL" id="EGG18464.1"/>
    </source>
</evidence>